<dbReference type="InterPro" id="IPR036291">
    <property type="entry name" value="NAD(P)-bd_dom_sf"/>
</dbReference>
<keyword evidence="3" id="KW-0520">NAD</keyword>
<dbReference type="InterPro" id="IPR005886">
    <property type="entry name" value="UDP_G4E"/>
</dbReference>
<organism evidence="7">
    <name type="scientific">uncultured Caudovirales phage</name>
    <dbReference type="NCBI Taxonomy" id="2100421"/>
    <lineage>
        <taxon>Viruses</taxon>
        <taxon>Duplodnaviria</taxon>
        <taxon>Heunggongvirae</taxon>
        <taxon>Uroviricota</taxon>
        <taxon>Caudoviricetes</taxon>
        <taxon>Peduoviridae</taxon>
        <taxon>Maltschvirus</taxon>
        <taxon>Maltschvirus maltsch</taxon>
    </lineage>
</organism>
<evidence type="ECO:0000256" key="3">
    <source>
        <dbReference type="ARBA" id="ARBA00023027"/>
    </source>
</evidence>
<dbReference type="EMBL" id="LR798243">
    <property type="protein sequence ID" value="CAB5215186.1"/>
    <property type="molecule type" value="Genomic_DNA"/>
</dbReference>
<evidence type="ECO:0000256" key="5">
    <source>
        <dbReference type="ARBA" id="ARBA00023277"/>
    </source>
</evidence>
<dbReference type="PANTHER" id="PTHR43725">
    <property type="entry name" value="UDP-GLUCOSE 4-EPIMERASE"/>
    <property type="match status" value="1"/>
</dbReference>
<evidence type="ECO:0000256" key="4">
    <source>
        <dbReference type="ARBA" id="ARBA00023235"/>
    </source>
</evidence>
<dbReference type="Pfam" id="PF01370">
    <property type="entry name" value="Epimerase"/>
    <property type="match status" value="1"/>
</dbReference>
<evidence type="ECO:0000313" key="7">
    <source>
        <dbReference type="EMBL" id="CAB5215186.1"/>
    </source>
</evidence>
<evidence type="ECO:0000256" key="1">
    <source>
        <dbReference type="ARBA" id="ARBA00001911"/>
    </source>
</evidence>
<feature type="domain" description="NAD-dependent epimerase/dehydratase" evidence="6">
    <location>
        <begin position="4"/>
        <end position="237"/>
    </location>
</feature>
<dbReference type="NCBIfam" id="TIGR01179">
    <property type="entry name" value="galE"/>
    <property type="match status" value="1"/>
</dbReference>
<comment type="cofactor">
    <cofactor evidence="1">
        <name>NAD(+)</name>
        <dbReference type="ChEBI" id="CHEBI:57540"/>
    </cofactor>
</comment>
<dbReference type="Gene3D" id="3.90.25.10">
    <property type="entry name" value="UDP-galactose 4-epimerase, domain 1"/>
    <property type="match status" value="1"/>
</dbReference>
<reference evidence="7" key="1">
    <citation type="submission" date="2020-05" db="EMBL/GenBank/DDBJ databases">
        <authorList>
            <person name="Chiriac C."/>
            <person name="Salcher M."/>
            <person name="Ghai R."/>
            <person name="Kavagutti S V."/>
        </authorList>
    </citation>
    <scope>NUCLEOTIDE SEQUENCE</scope>
</reference>
<dbReference type="GO" id="GO:0006012">
    <property type="term" value="P:galactose metabolic process"/>
    <property type="evidence" value="ECO:0007669"/>
    <property type="project" value="InterPro"/>
</dbReference>
<gene>
    <name evidence="7" type="ORF">UFOVP190_438</name>
</gene>
<dbReference type="PANTHER" id="PTHR43725:SF53">
    <property type="entry name" value="UDP-ARABINOSE 4-EPIMERASE 1"/>
    <property type="match status" value="1"/>
</dbReference>
<proteinExistence type="inferred from homology"/>
<dbReference type="Gene3D" id="3.40.50.720">
    <property type="entry name" value="NAD(P)-binding Rossmann-like Domain"/>
    <property type="match status" value="1"/>
</dbReference>
<sequence>MRKIVVTGGCGYIGSHVARAFKLAGDEVFIIDQVKRDHTLKDIDGWFIGDFASEGSLSTIIDIKPDVIVHCAGTSLVGPSMENPSEYWHNNVTRLIKLLDIVAGMPKRPLMLFSSSASVYGDPEELPIPEKHKIDPISAYGNTKATAERIFRDYHLAYAIHSICFRFFNAAGAEPVNHDLGQEPGATHIVARVLESAIEQKTFKMYGSDYPTADGSCVRDYIHVWDLAQAHVLATEKRFGIAGWVGAQCVNLGTGHGISNKEIVNYARENYNLPAPVIMARRLGDPAKLVAQCEFAHNWLGWTPKHSDLASIMDSAYKWYTR</sequence>
<name>A0A6J7WKR6_9CAUD</name>
<evidence type="ECO:0000256" key="2">
    <source>
        <dbReference type="ARBA" id="ARBA00007637"/>
    </source>
</evidence>
<keyword evidence="4" id="KW-0413">Isomerase</keyword>
<accession>A0A6J7WKR6</accession>
<dbReference type="InterPro" id="IPR001509">
    <property type="entry name" value="Epimerase_deHydtase"/>
</dbReference>
<protein>
    <submittedName>
        <fullName evidence="7">GalE UDP-glucose 4-epimerase</fullName>
    </submittedName>
</protein>
<dbReference type="GO" id="GO:0003978">
    <property type="term" value="F:UDP-glucose 4-epimerase activity"/>
    <property type="evidence" value="ECO:0007669"/>
    <property type="project" value="InterPro"/>
</dbReference>
<comment type="similarity">
    <text evidence="2">Belongs to the NAD(P)-dependent epimerase/dehydratase family.</text>
</comment>
<dbReference type="SUPFAM" id="SSF51735">
    <property type="entry name" value="NAD(P)-binding Rossmann-fold domains"/>
    <property type="match status" value="1"/>
</dbReference>
<keyword evidence="5" id="KW-0119">Carbohydrate metabolism</keyword>
<evidence type="ECO:0000259" key="6">
    <source>
        <dbReference type="Pfam" id="PF01370"/>
    </source>
</evidence>